<reference evidence="3" key="1">
    <citation type="journal article" date="2018" name="Nat. Microbiol.">
        <title>Leveraging single-cell genomics to expand the fungal tree of life.</title>
        <authorList>
            <person name="Ahrendt S.R."/>
            <person name="Quandt C.A."/>
            <person name="Ciobanu D."/>
            <person name="Clum A."/>
            <person name="Salamov A."/>
            <person name="Andreopoulos B."/>
            <person name="Cheng J.F."/>
            <person name="Woyke T."/>
            <person name="Pelin A."/>
            <person name="Henrissat B."/>
            <person name="Reynolds N.K."/>
            <person name="Benny G.L."/>
            <person name="Smith M.E."/>
            <person name="James T.Y."/>
            <person name="Grigoriev I.V."/>
        </authorList>
    </citation>
    <scope>NUCLEOTIDE SEQUENCE [LARGE SCALE GENOMIC DNA]</scope>
    <source>
        <strain evidence="3">RSA 1356</strain>
    </source>
</reference>
<sequence>MARRREVQRPSLPLEVLDNIARQAEHPVLPRLARVSRLCRDAALPWLYHTLAWTTVTQMRQYLSLMARRWSELAQNELTGLLLRCANMSEEEEVSQQMQRGSAGKRRRGRLNAEAHHRTAMARGTNATKTSQPTETTALLSFSSALPMSTQMPLWMPRIQCLDLSWTSLNGRPLCMLLSQCQSTLRELSVARCAIGDMIALAISTWCPLLERLDFSYTNVTNEGLHELARGNHNLRWLSLKGCELVTDEAVVALRAACPKLRWLDLSDCYGILFADQPLVLASQSSQSTRESADGSQMGTADDTGVQGDGHDRSDEGGWVTEDDEDGSVDEEETSHEA</sequence>
<dbReference type="SUPFAM" id="SSF52047">
    <property type="entry name" value="RNI-like"/>
    <property type="match status" value="1"/>
</dbReference>
<gene>
    <name evidence="2" type="ORF">THASP1DRAFT_21886</name>
</gene>
<feature type="compositionally biased region" description="Acidic residues" evidence="1">
    <location>
        <begin position="321"/>
        <end position="338"/>
    </location>
</feature>
<dbReference type="InterPro" id="IPR050648">
    <property type="entry name" value="F-box_LRR-repeat"/>
</dbReference>
<dbReference type="Gene3D" id="3.80.10.10">
    <property type="entry name" value="Ribonuclease Inhibitor"/>
    <property type="match status" value="1"/>
</dbReference>
<dbReference type="AlphaFoldDB" id="A0A4P9XYA5"/>
<organism evidence="2 3">
    <name type="scientific">Thamnocephalis sphaerospora</name>
    <dbReference type="NCBI Taxonomy" id="78915"/>
    <lineage>
        <taxon>Eukaryota</taxon>
        <taxon>Fungi</taxon>
        <taxon>Fungi incertae sedis</taxon>
        <taxon>Zoopagomycota</taxon>
        <taxon>Zoopagomycotina</taxon>
        <taxon>Zoopagomycetes</taxon>
        <taxon>Zoopagales</taxon>
        <taxon>Sigmoideomycetaceae</taxon>
        <taxon>Thamnocephalis</taxon>
    </lineage>
</organism>
<accession>A0A4P9XYA5</accession>
<dbReference type="SMART" id="SM00367">
    <property type="entry name" value="LRR_CC"/>
    <property type="match status" value="2"/>
</dbReference>
<dbReference type="InterPro" id="IPR001611">
    <property type="entry name" value="Leu-rich_rpt"/>
</dbReference>
<feature type="region of interest" description="Disordered" evidence="1">
    <location>
        <begin position="285"/>
        <end position="338"/>
    </location>
</feature>
<name>A0A4P9XYA5_9FUNG</name>
<evidence type="ECO:0008006" key="4">
    <source>
        <dbReference type="Google" id="ProtNLM"/>
    </source>
</evidence>
<dbReference type="Pfam" id="PF13516">
    <property type="entry name" value="LRR_6"/>
    <property type="match status" value="3"/>
</dbReference>
<dbReference type="InterPro" id="IPR006553">
    <property type="entry name" value="Leu-rich_rpt_Cys-con_subtyp"/>
</dbReference>
<evidence type="ECO:0000313" key="2">
    <source>
        <dbReference type="EMBL" id="RKP10410.1"/>
    </source>
</evidence>
<dbReference type="Proteomes" id="UP000271241">
    <property type="component" value="Unassembled WGS sequence"/>
</dbReference>
<dbReference type="EMBL" id="KZ992454">
    <property type="protein sequence ID" value="RKP10410.1"/>
    <property type="molecule type" value="Genomic_DNA"/>
</dbReference>
<dbReference type="InterPro" id="IPR032675">
    <property type="entry name" value="LRR_dom_sf"/>
</dbReference>
<keyword evidence="3" id="KW-1185">Reference proteome</keyword>
<dbReference type="GO" id="GO:0005737">
    <property type="term" value="C:cytoplasm"/>
    <property type="evidence" value="ECO:0007669"/>
    <property type="project" value="TreeGrafter"/>
</dbReference>
<feature type="compositionally biased region" description="Polar residues" evidence="1">
    <location>
        <begin position="285"/>
        <end position="299"/>
    </location>
</feature>
<proteinExistence type="predicted"/>
<protein>
    <recommendedName>
        <fullName evidence="4">F-box domain-containing protein</fullName>
    </recommendedName>
</protein>
<dbReference type="PANTHER" id="PTHR13382">
    <property type="entry name" value="MITOCHONDRIAL ATP SYNTHASE COUPLING FACTOR B"/>
    <property type="match status" value="1"/>
</dbReference>
<dbReference type="OrthoDB" id="421226at2759"/>
<dbReference type="STRING" id="78915.A0A4P9XYA5"/>
<evidence type="ECO:0000313" key="3">
    <source>
        <dbReference type="Proteomes" id="UP000271241"/>
    </source>
</evidence>
<evidence type="ECO:0000256" key="1">
    <source>
        <dbReference type="SAM" id="MobiDB-lite"/>
    </source>
</evidence>